<accession>A0A1I3DB75</accession>
<organism evidence="8 9">
    <name type="scientific">Albimonas pacifica</name>
    <dbReference type="NCBI Taxonomy" id="1114924"/>
    <lineage>
        <taxon>Bacteria</taxon>
        <taxon>Pseudomonadati</taxon>
        <taxon>Pseudomonadota</taxon>
        <taxon>Alphaproteobacteria</taxon>
        <taxon>Rhodobacterales</taxon>
        <taxon>Paracoccaceae</taxon>
        <taxon>Albimonas</taxon>
    </lineage>
</organism>
<evidence type="ECO:0000256" key="6">
    <source>
        <dbReference type="SAM" id="Phobius"/>
    </source>
</evidence>
<dbReference type="GO" id="GO:0070566">
    <property type="term" value="F:adenylyltransferase activity"/>
    <property type="evidence" value="ECO:0007669"/>
    <property type="project" value="TreeGrafter"/>
</dbReference>
<dbReference type="Gene3D" id="1.10.1200.10">
    <property type="entry name" value="ACP-like"/>
    <property type="match status" value="1"/>
</dbReference>
<evidence type="ECO:0000256" key="2">
    <source>
        <dbReference type="ARBA" id="ARBA00022450"/>
    </source>
</evidence>
<dbReference type="PANTHER" id="PTHR22754:SF32">
    <property type="entry name" value="DISCO-INTERACTING PROTEIN 2"/>
    <property type="match status" value="1"/>
</dbReference>
<evidence type="ECO:0000256" key="5">
    <source>
        <dbReference type="SAM" id="MobiDB-lite"/>
    </source>
</evidence>
<dbReference type="Gene3D" id="3.30.300.30">
    <property type="match status" value="1"/>
</dbReference>
<dbReference type="SUPFAM" id="SSF56801">
    <property type="entry name" value="Acetyl-CoA synthetase-like"/>
    <property type="match status" value="1"/>
</dbReference>
<dbReference type="GO" id="GO:0016874">
    <property type="term" value="F:ligase activity"/>
    <property type="evidence" value="ECO:0007669"/>
    <property type="project" value="UniProtKB-KW"/>
</dbReference>
<dbReference type="SMART" id="SM01294">
    <property type="entry name" value="PKS_PP_betabranch"/>
    <property type="match status" value="1"/>
</dbReference>
<dbReference type="PANTHER" id="PTHR22754">
    <property type="entry name" value="DISCO-INTERACTING PROTEIN 2 DIP2 -RELATED"/>
    <property type="match status" value="1"/>
</dbReference>
<evidence type="ECO:0000313" key="9">
    <source>
        <dbReference type="Proteomes" id="UP000199377"/>
    </source>
</evidence>
<feature type="transmembrane region" description="Helical" evidence="6">
    <location>
        <begin position="86"/>
        <end position="109"/>
    </location>
</feature>
<keyword evidence="6" id="KW-1133">Transmembrane helix</keyword>
<keyword evidence="6" id="KW-0472">Membrane</keyword>
<keyword evidence="4 8" id="KW-0436">Ligase</keyword>
<dbReference type="InterPro" id="IPR045851">
    <property type="entry name" value="AMP-bd_C_sf"/>
</dbReference>
<keyword evidence="2" id="KW-0596">Phosphopantetheine</keyword>
<dbReference type="SMART" id="SM00823">
    <property type="entry name" value="PKS_PP"/>
    <property type="match status" value="1"/>
</dbReference>
<dbReference type="EMBL" id="FOQH01000002">
    <property type="protein sequence ID" value="SFH83953.1"/>
    <property type="molecule type" value="Genomic_DNA"/>
</dbReference>
<dbReference type="InterPro" id="IPR020806">
    <property type="entry name" value="PKS_PP-bd"/>
</dbReference>
<dbReference type="InterPro" id="IPR020845">
    <property type="entry name" value="AMP-binding_CS"/>
</dbReference>
<evidence type="ECO:0000259" key="7">
    <source>
        <dbReference type="PROSITE" id="PS50075"/>
    </source>
</evidence>
<evidence type="ECO:0000313" key="8">
    <source>
        <dbReference type="EMBL" id="SFH83953.1"/>
    </source>
</evidence>
<dbReference type="InterPro" id="IPR040097">
    <property type="entry name" value="FAAL/FAAC"/>
</dbReference>
<proteinExistence type="inferred from homology"/>
<dbReference type="RefSeq" id="WP_092858582.1">
    <property type="nucleotide sequence ID" value="NZ_FOQH01000002.1"/>
</dbReference>
<dbReference type="PROSITE" id="PS00455">
    <property type="entry name" value="AMP_BINDING"/>
    <property type="match status" value="1"/>
</dbReference>
<evidence type="ECO:0000256" key="4">
    <source>
        <dbReference type="ARBA" id="ARBA00022598"/>
    </source>
</evidence>
<name>A0A1I3DB75_9RHOB</name>
<dbReference type="InterPro" id="IPR042099">
    <property type="entry name" value="ANL_N_sf"/>
</dbReference>
<dbReference type="InterPro" id="IPR009081">
    <property type="entry name" value="PP-bd_ACP"/>
</dbReference>
<dbReference type="GO" id="GO:0006633">
    <property type="term" value="P:fatty acid biosynthetic process"/>
    <property type="evidence" value="ECO:0007669"/>
    <property type="project" value="TreeGrafter"/>
</dbReference>
<evidence type="ECO:0000256" key="3">
    <source>
        <dbReference type="ARBA" id="ARBA00022553"/>
    </source>
</evidence>
<reference evidence="8 9" key="1">
    <citation type="submission" date="2016-10" db="EMBL/GenBank/DDBJ databases">
        <authorList>
            <person name="de Groot N.N."/>
        </authorList>
    </citation>
    <scope>NUCLEOTIDE SEQUENCE [LARGE SCALE GENOMIC DNA]</scope>
    <source>
        <strain evidence="8 9">CGMCC 1.11030</strain>
    </source>
</reference>
<dbReference type="Pfam" id="PF00501">
    <property type="entry name" value="AMP-binding"/>
    <property type="match status" value="1"/>
</dbReference>
<keyword evidence="3" id="KW-0597">Phosphoprotein</keyword>
<dbReference type="GO" id="GO:0071766">
    <property type="term" value="P:Actinobacterium-type cell wall biogenesis"/>
    <property type="evidence" value="ECO:0007669"/>
    <property type="project" value="UniProtKB-ARBA"/>
</dbReference>
<dbReference type="GO" id="GO:0005886">
    <property type="term" value="C:plasma membrane"/>
    <property type="evidence" value="ECO:0007669"/>
    <property type="project" value="TreeGrafter"/>
</dbReference>
<feature type="region of interest" description="Disordered" evidence="5">
    <location>
        <begin position="694"/>
        <end position="745"/>
    </location>
</feature>
<dbReference type="SUPFAM" id="SSF47336">
    <property type="entry name" value="ACP-like"/>
    <property type="match status" value="1"/>
</dbReference>
<comment type="similarity">
    <text evidence="1">Belongs to the ATP-dependent AMP-binding enzyme family.</text>
</comment>
<dbReference type="InterPro" id="IPR000873">
    <property type="entry name" value="AMP-dep_synth/lig_dom"/>
</dbReference>
<dbReference type="PROSITE" id="PS50075">
    <property type="entry name" value="CARRIER"/>
    <property type="match status" value="1"/>
</dbReference>
<dbReference type="CDD" id="cd05931">
    <property type="entry name" value="FAAL"/>
    <property type="match status" value="1"/>
</dbReference>
<gene>
    <name evidence="8" type="ORF">SAMN05216258_102488</name>
</gene>
<dbReference type="FunFam" id="3.40.50.12780:FF:000013">
    <property type="entry name" value="Long-chain-fatty-acid--AMP ligase FadD32"/>
    <property type="match status" value="1"/>
</dbReference>
<dbReference type="Gene3D" id="3.40.50.12780">
    <property type="entry name" value="N-terminal domain of ligase-like"/>
    <property type="match status" value="1"/>
</dbReference>
<dbReference type="GO" id="GO:0031177">
    <property type="term" value="F:phosphopantetheine binding"/>
    <property type="evidence" value="ECO:0007669"/>
    <property type="project" value="InterPro"/>
</dbReference>
<dbReference type="AlphaFoldDB" id="A0A1I3DB75"/>
<sequence>MPASAVPAVASNPSPCAADPFRSILAHLDDRAAGMGAVEAFRFHGDESRDEPEAFTSWTWAGLHARVAGVAAELRACGAIARGDRVLVAFPAGLAFIAAFLGCLAAGAVPTPVPPPRRRERLSRWAHIARDSGAAALLCAPELRDRLGEAVAEAGVAHILLSEAADPARPAPEPGAAWDQPGPGDLAFLQYTSGSTGAPKGVMITHGMLSANLEQIRHAFRFRPSDRIAGWLPHYHDMGLIGGILTPVRLGVPNAMMSPAAFLRDPIRYLELASRSGATLIGGPNFGYEHCLRHASPEALARVDLSGLRLAFSGAEAIRAETLRRFAQTFAPRGFRPELWVGCYGLAEATLCVSVTPPDGAGARALALDAEALAAHRIAPGHGAELVESGAVAPGIELAIVDPASRTRLPPDAVGEIWLRGASVARGCWGREDAEGTFDQRLDGQGGWLRTGDLGARVDGRLYVAGRLKELIVVRGRNLHPQDLEATATAAHPDLLPGRAAAFALDAGGDGDFALACELHRSACRAPRSAEIFAALRRALADRHGVLPARLVLLRPGALPATPSGKIQRFAVRDGLAPGGWLTPLAEHARAAPQDPQAAPPGALAQALRAAPPAVRRARLLAHLRAALARATGDDAAIAEDVGLFDLGLDSAGGVALVAGLERDLDLALDATLIYEHATLATLGDHLLGRLFPPDAPPSGAGPGQSAHAPLASENRAPQGARDVPASDDDDEAMRALEALLASDP</sequence>
<dbReference type="Pfam" id="PF00550">
    <property type="entry name" value="PP-binding"/>
    <property type="match status" value="1"/>
</dbReference>
<dbReference type="InterPro" id="IPR036736">
    <property type="entry name" value="ACP-like_sf"/>
</dbReference>
<keyword evidence="6" id="KW-0812">Transmembrane</keyword>
<dbReference type="OrthoDB" id="9803968at2"/>
<keyword evidence="9" id="KW-1185">Reference proteome</keyword>
<feature type="domain" description="Carrier" evidence="7">
    <location>
        <begin position="615"/>
        <end position="691"/>
    </location>
</feature>
<dbReference type="Proteomes" id="UP000199377">
    <property type="component" value="Unassembled WGS sequence"/>
</dbReference>
<dbReference type="STRING" id="1114924.SAMN05216258_102488"/>
<evidence type="ECO:0000256" key="1">
    <source>
        <dbReference type="ARBA" id="ARBA00006432"/>
    </source>
</evidence>
<protein>
    <submittedName>
        <fullName evidence="8">Acyl-CoA synthetase (AMP-forming)/AMP-acid ligase II</fullName>
    </submittedName>
</protein>